<evidence type="ECO:0000313" key="2">
    <source>
        <dbReference type="EMBL" id="AUB82470.1"/>
    </source>
</evidence>
<feature type="domain" description="DUF4143" evidence="1">
    <location>
        <begin position="12"/>
        <end position="108"/>
    </location>
</feature>
<dbReference type="AlphaFoldDB" id="A0A2K8UA66"/>
<dbReference type="PANTHER" id="PTHR43566">
    <property type="entry name" value="CONSERVED PROTEIN"/>
    <property type="match status" value="1"/>
</dbReference>
<protein>
    <recommendedName>
        <fullName evidence="1">DUF4143 domain-containing protein</fullName>
    </recommendedName>
</protein>
<dbReference type="Pfam" id="PF13635">
    <property type="entry name" value="DUF4143"/>
    <property type="match status" value="1"/>
</dbReference>
<dbReference type="EMBL" id="CP020370">
    <property type="protein sequence ID" value="AUB82470.1"/>
    <property type="molecule type" value="Genomic_DNA"/>
</dbReference>
<dbReference type="InterPro" id="IPR025420">
    <property type="entry name" value="DUF4143"/>
</dbReference>
<reference evidence="2 3" key="1">
    <citation type="submission" date="2017-03" db="EMBL/GenBank/DDBJ databases">
        <title>Complete genome sequence of Candidatus 'Thiodictyon syntrophicum' sp. nov. strain Cad16T, a photolithoautotroph purple sulfur bacterium isolated from an alpine meromictic lake.</title>
        <authorList>
            <person name="Luedin S.M."/>
            <person name="Pothier J.F."/>
            <person name="Danza F."/>
            <person name="Storelli N."/>
            <person name="Wittwer M."/>
            <person name="Tonolla M."/>
        </authorList>
    </citation>
    <scope>NUCLEOTIDE SEQUENCE [LARGE SCALE GENOMIC DNA]</scope>
    <source>
        <strain evidence="2 3">Cad16T</strain>
    </source>
</reference>
<gene>
    <name evidence="2" type="ORF">THSYN_16990</name>
</gene>
<dbReference type="KEGG" id="tsy:THSYN_16990"/>
<dbReference type="PANTHER" id="PTHR43566:SF2">
    <property type="entry name" value="DUF4143 DOMAIN-CONTAINING PROTEIN"/>
    <property type="match status" value="1"/>
</dbReference>
<evidence type="ECO:0000313" key="3">
    <source>
        <dbReference type="Proteomes" id="UP000232638"/>
    </source>
</evidence>
<sequence>MAADRLPAVRADAPYFRNFGKRLIKSPKLYFLDAALVTTLTRQPDGAAALAGPLGGALFEGWVVTEAIKAFAARGRKPDLFYWRTHDGLEVDLLIQVGTRLHPVEIKLTATPTARHLDPLNRLKALMGAESAPEGLLVCTTEEERALPGGNRAIPWQRFPEWIAGLLG</sequence>
<name>A0A2K8UA66_9GAMM</name>
<dbReference type="Proteomes" id="UP000232638">
    <property type="component" value="Chromosome"/>
</dbReference>
<evidence type="ECO:0000259" key="1">
    <source>
        <dbReference type="Pfam" id="PF13635"/>
    </source>
</evidence>
<organism evidence="2 3">
    <name type="scientific">Candidatus Thiodictyon syntrophicum</name>
    <dbReference type="NCBI Taxonomy" id="1166950"/>
    <lineage>
        <taxon>Bacteria</taxon>
        <taxon>Pseudomonadati</taxon>
        <taxon>Pseudomonadota</taxon>
        <taxon>Gammaproteobacteria</taxon>
        <taxon>Chromatiales</taxon>
        <taxon>Chromatiaceae</taxon>
        <taxon>Thiodictyon</taxon>
    </lineage>
</organism>
<proteinExistence type="predicted"/>
<accession>A0A2K8UA66</accession>
<keyword evidence="3" id="KW-1185">Reference proteome</keyword>
<dbReference type="OrthoDB" id="9771844at2"/>